<dbReference type="PANTHER" id="PTHR10796:SF92">
    <property type="entry name" value="PATCHED-RELATED, ISOFORM A"/>
    <property type="match status" value="1"/>
</dbReference>
<feature type="transmembrane region" description="Helical" evidence="2">
    <location>
        <begin position="414"/>
        <end position="439"/>
    </location>
</feature>
<keyword evidence="2" id="KW-1133">Transmembrane helix</keyword>
<evidence type="ECO:0000313" key="5">
    <source>
        <dbReference type="Proteomes" id="UP000594262"/>
    </source>
</evidence>
<proteinExistence type="inferred from homology"/>
<dbReference type="Pfam" id="PF12349">
    <property type="entry name" value="Sterol-sensing"/>
    <property type="match status" value="1"/>
</dbReference>
<feature type="transmembrane region" description="Helical" evidence="2">
    <location>
        <begin position="445"/>
        <end position="468"/>
    </location>
</feature>
<dbReference type="OrthoDB" id="6510177at2759"/>
<dbReference type="Gene3D" id="1.20.1640.10">
    <property type="entry name" value="Multidrug efflux transporter AcrB transmembrane domain"/>
    <property type="match status" value="2"/>
</dbReference>
<feature type="transmembrane region" description="Helical" evidence="2">
    <location>
        <begin position="72"/>
        <end position="94"/>
    </location>
</feature>
<evidence type="ECO:0000313" key="4">
    <source>
        <dbReference type="EnsemblMetazoa" id="CLYHEMP007140.1"/>
    </source>
</evidence>
<reference evidence="4" key="1">
    <citation type="submission" date="2021-01" db="UniProtKB">
        <authorList>
            <consortium name="EnsemblMetazoa"/>
        </authorList>
    </citation>
    <scope>IDENTIFICATION</scope>
</reference>
<feature type="transmembrane region" description="Helical" evidence="2">
    <location>
        <begin position="342"/>
        <end position="362"/>
    </location>
</feature>
<accession>A0A7M5VCM2</accession>
<dbReference type="SUPFAM" id="SSF82866">
    <property type="entry name" value="Multidrug efflux transporter AcrB transmembrane domain"/>
    <property type="match status" value="2"/>
</dbReference>
<dbReference type="AlphaFoldDB" id="A0A7M5VCM2"/>
<dbReference type="PROSITE" id="PS50156">
    <property type="entry name" value="SSD"/>
    <property type="match status" value="1"/>
</dbReference>
<dbReference type="InterPro" id="IPR053958">
    <property type="entry name" value="HMGCR/SNAP/NPC1-like_SSD"/>
</dbReference>
<feature type="transmembrane region" description="Helical" evidence="2">
    <location>
        <begin position="837"/>
        <end position="857"/>
    </location>
</feature>
<feature type="transmembrane region" description="Helical" evidence="2">
    <location>
        <begin position="311"/>
        <end position="330"/>
    </location>
</feature>
<feature type="transmembrane region" description="Helical" evidence="2">
    <location>
        <begin position="715"/>
        <end position="734"/>
    </location>
</feature>
<dbReference type="InterPro" id="IPR051697">
    <property type="entry name" value="Patched_domain-protein"/>
</dbReference>
<feature type="transmembrane region" description="Helical" evidence="2">
    <location>
        <begin position="368"/>
        <end position="394"/>
    </location>
</feature>
<feature type="transmembrane region" description="Helical" evidence="2">
    <location>
        <begin position="766"/>
        <end position="791"/>
    </location>
</feature>
<dbReference type="GeneID" id="136811475"/>
<feature type="transmembrane region" description="Helical" evidence="2">
    <location>
        <begin position="812"/>
        <end position="831"/>
    </location>
</feature>
<keyword evidence="2" id="KW-0472">Membrane</keyword>
<evidence type="ECO:0000259" key="3">
    <source>
        <dbReference type="PROSITE" id="PS50156"/>
    </source>
</evidence>
<comment type="similarity">
    <text evidence="1">Belongs to the patched family.</text>
</comment>
<dbReference type="RefSeq" id="XP_066924192.1">
    <property type="nucleotide sequence ID" value="XM_067068091.1"/>
</dbReference>
<feature type="transmembrane region" description="Helical" evidence="2">
    <location>
        <begin position="741"/>
        <end position="760"/>
    </location>
</feature>
<dbReference type="Proteomes" id="UP000594262">
    <property type="component" value="Unplaced"/>
</dbReference>
<feature type="domain" description="SSD" evidence="3">
    <location>
        <begin position="310"/>
        <end position="468"/>
    </location>
</feature>
<evidence type="ECO:0000256" key="2">
    <source>
        <dbReference type="SAM" id="Phobius"/>
    </source>
</evidence>
<protein>
    <recommendedName>
        <fullName evidence="3">SSD domain-containing protein</fullName>
    </recommendedName>
</protein>
<keyword evidence="5" id="KW-1185">Reference proteome</keyword>
<dbReference type="GO" id="GO:0016020">
    <property type="term" value="C:membrane"/>
    <property type="evidence" value="ECO:0007669"/>
    <property type="project" value="TreeGrafter"/>
</dbReference>
<organism evidence="4 5">
    <name type="scientific">Clytia hemisphaerica</name>
    <dbReference type="NCBI Taxonomy" id="252671"/>
    <lineage>
        <taxon>Eukaryota</taxon>
        <taxon>Metazoa</taxon>
        <taxon>Cnidaria</taxon>
        <taxon>Hydrozoa</taxon>
        <taxon>Hydroidolina</taxon>
        <taxon>Leptothecata</taxon>
        <taxon>Obeliida</taxon>
        <taxon>Clytiidae</taxon>
        <taxon>Clytia</taxon>
    </lineage>
</organism>
<keyword evidence="2" id="KW-0812">Transmembrane</keyword>
<name>A0A7M5VCM2_9CNID</name>
<dbReference type="PANTHER" id="PTHR10796">
    <property type="entry name" value="PATCHED-RELATED"/>
    <property type="match status" value="1"/>
</dbReference>
<dbReference type="EnsemblMetazoa" id="CLYHEMT007140.1">
    <property type="protein sequence ID" value="CLYHEMP007140.1"/>
    <property type="gene ID" value="CLYHEMG007140"/>
</dbReference>
<dbReference type="InterPro" id="IPR000731">
    <property type="entry name" value="SSD"/>
</dbReference>
<evidence type="ECO:0000256" key="1">
    <source>
        <dbReference type="ARBA" id="ARBA00005585"/>
    </source>
</evidence>
<sequence>MVKEKEASYKRSLLASITSNETVEGDTQESCKDEMLDDDCDDSRFSFNSFCQEWVDFCLALNGFFEKLFYKLGFLLASNPTLTVIFGVIVPLFLTGGFFRFKMLQRTEDLYIPEKSQAFEDLRRAEKFFPVRVKAEQFIVKPHNRDRIFHQDTFRILLQIHQNITRLPNFHQVCIKNHFQHCTVLSPLEIFKYDATNFIHIKPTLDIVFNNKSIILSNGRQAFTSFPYYFGQFQFDHQRRLISGAESIHSVYLVKDPIDEDIYNDLDKFDRYYTQYMEKTKTELKSKGFDLMYTSALGIETSISESAMQEVMLIPVAFILMTIFCAITLLRFKNQVGGHFMVAFSGIICLFLGIGSAFGLIMMFGQPYIAFAGVLPFLVLGVGIDNIFIIIHAIDRQDPEIRGPYRVAKALSQIGASITMATMTTIVAFFVSMFTYFPAIRYFCFYAGLSILFCYIQVLTVFISLLSFDVRRIENKRRDVIFCFTEKLEGDVWERAKDRVSLKLMKIYSRFLLKTPVKYTLFTLSLVMTGLGVIGAMHIDQSFDKVVLCAPESPYVEFYNYFNRAFPIGDEVSVIVDTPLNYGDPQIQHQYSSLSQVCQENRHVKHASMNWMSALRDWSTKTQTNITGPHFIPALHGFLKMNPFFYPDVIFDNRGNIKASRMIMYLKDNTDSDFLKKAMLTLRSDLREKNDLPVYAISYAFIFYEQYAVILQNTIRNIAICATAILVITLPYLVNPKVTLLVFYGFISLMFELFGIMYVWGVSLNALSMIILVMGIGFSVDYSAHIAHAFVKSKKRTARERVYEALETMGSSVAMGGVSTFIGVMVKAFAVNEIFKIFFKMVFGIVILGLVHGLIILPIHLELFCRGDVILSHHVSYRGSKETNIKKDQDKKMLNGNGLLHHEEQNGNIDQPV</sequence>
<feature type="transmembrane region" description="Helical" evidence="2">
    <location>
        <begin position="519"/>
        <end position="539"/>
    </location>
</feature>